<name>A0A6M6JSU4_9PSEU</name>
<dbReference type="RefSeq" id="WP_172164736.1">
    <property type="nucleotide sequence ID" value="NZ_CP053564.1"/>
</dbReference>
<dbReference type="KEGG" id="pbro:HOP40_29035"/>
<sequence>MTGLRYELAGVIGGADALSGAAAVLGIEAVPLDAADLVLLPVTAELAAQVTPAALCALGMDAMPGGTPQAAQRRETWLTGPESGFSVLTPGLVALLEAASTRGSLAYVEADYLGLVGHQTAAVWRAGSLVTGPLLLGRQEEFVSSTAPVSVALRELGVVAAGRSDEFVVAGLGRHRRTADWLRPGRRRP</sequence>
<reference evidence="1 2" key="1">
    <citation type="submission" date="2020-05" db="EMBL/GenBank/DDBJ databases">
        <authorList>
            <person name="Mo P."/>
        </authorList>
    </citation>
    <scope>NUCLEOTIDE SEQUENCE [LARGE SCALE GENOMIC DNA]</scope>
    <source>
        <strain evidence="1 2">Gen01</strain>
    </source>
</reference>
<dbReference type="EMBL" id="CP053564">
    <property type="protein sequence ID" value="QJY49301.1"/>
    <property type="molecule type" value="Genomic_DNA"/>
</dbReference>
<keyword evidence="2" id="KW-1185">Reference proteome</keyword>
<proteinExistence type="predicted"/>
<protein>
    <submittedName>
        <fullName evidence="1">Uncharacterized protein</fullName>
    </submittedName>
</protein>
<accession>A0A6M6JSU4</accession>
<evidence type="ECO:0000313" key="2">
    <source>
        <dbReference type="Proteomes" id="UP000505377"/>
    </source>
</evidence>
<organism evidence="1 2">
    <name type="scientific">Pseudonocardia broussonetiae</name>
    <dbReference type="NCBI Taxonomy" id="2736640"/>
    <lineage>
        <taxon>Bacteria</taxon>
        <taxon>Bacillati</taxon>
        <taxon>Actinomycetota</taxon>
        <taxon>Actinomycetes</taxon>
        <taxon>Pseudonocardiales</taxon>
        <taxon>Pseudonocardiaceae</taxon>
        <taxon>Pseudonocardia</taxon>
    </lineage>
</organism>
<gene>
    <name evidence="1" type="ORF">HOP40_29035</name>
</gene>
<dbReference type="AlphaFoldDB" id="A0A6M6JSU4"/>
<evidence type="ECO:0000313" key="1">
    <source>
        <dbReference type="EMBL" id="QJY49301.1"/>
    </source>
</evidence>
<dbReference type="Proteomes" id="UP000505377">
    <property type="component" value="Chromosome"/>
</dbReference>